<evidence type="ECO:0000256" key="2">
    <source>
        <dbReference type="SAM" id="SignalP"/>
    </source>
</evidence>
<keyword evidence="1" id="KW-0378">Hydrolase</keyword>
<dbReference type="Pfam" id="PF22666">
    <property type="entry name" value="Glyco_hydro_2_N2"/>
    <property type="match status" value="1"/>
</dbReference>
<reference evidence="5" key="1">
    <citation type="submission" date="2023-07" db="EMBL/GenBank/DDBJ databases">
        <title>Functional and genomic diversity of the sorghum phyllosphere microbiome.</title>
        <authorList>
            <person name="Shade A."/>
        </authorList>
    </citation>
    <scope>NUCLEOTIDE SEQUENCE [LARGE SCALE GENOMIC DNA]</scope>
    <source>
        <strain evidence="5">SORGH_AS_0422</strain>
    </source>
</reference>
<feature type="signal peptide" evidence="2">
    <location>
        <begin position="1"/>
        <end position="21"/>
    </location>
</feature>
<protein>
    <recommendedName>
        <fullName evidence="3">Beta-mannosidase-like galactose-binding domain-containing protein</fullName>
    </recommendedName>
</protein>
<dbReference type="SUPFAM" id="SSF49785">
    <property type="entry name" value="Galactose-binding domain-like"/>
    <property type="match status" value="1"/>
</dbReference>
<dbReference type="NCBIfam" id="NF045579">
    <property type="entry name" value="rhamnoside_JR"/>
    <property type="match status" value="1"/>
</dbReference>
<keyword evidence="2" id="KW-0732">Signal</keyword>
<feature type="chain" id="PRO_5047219264" description="Beta-mannosidase-like galactose-binding domain-containing protein" evidence="2">
    <location>
        <begin position="22"/>
        <end position="924"/>
    </location>
</feature>
<evidence type="ECO:0000259" key="3">
    <source>
        <dbReference type="Pfam" id="PF22666"/>
    </source>
</evidence>
<evidence type="ECO:0000256" key="1">
    <source>
        <dbReference type="ARBA" id="ARBA00022801"/>
    </source>
</evidence>
<comment type="caution">
    <text evidence="4">The sequence shown here is derived from an EMBL/GenBank/DDBJ whole genome shotgun (WGS) entry which is preliminary data.</text>
</comment>
<sequence>MFIKRFLYISALCATATAGMAQTKQPLVWPKVKAETRPWTRWWWMGSAVDQKNIGMLLKKYQQAGFGGVEVTPIYGAVGFENRYVDFLSPKWMEMLKYTSSTAAKLGMGMDMNTGTGWPFGGPQIKTAEAATKLIVQTYKLNPGEIVKEAIRVNDPKQQGIAVLQALVAYDEKGNATDLMSKVDAAGNLNMQPVTSKTEVYAAFAGKTLQKVKRAAPGGEGFTLDHLSKPATDVYLARFANAYKAGKPSVRAYFNDSYEVYGASWSPTMFEEFKKDHGYDLRLHIKELDSKEESETVGRVKSDYRETMSNMLLHNFTQNWTNWAHGLKSITKNQSHGSPGNLLDLYGTVDIPEIETFGSSKFAIPGIRRDSADIRNVDPNPIMLKFAPSAAHVNGKPLVSSETFTWLTEHFKTSYSQCKPEVEQLFLAGVNHVFYHGTTYSPKDVKFPGWLFYASMNMVPDNSLWSHAAGLNGYITRVQSVLQAGKADNEVLMYWPVYDAWSHPKGLEMTLAIHDIDDWLMPTKFYKNALELQKNGYSIDFASDLALSKSAGSKAGVKTSASALYKTLVVPECTLMPNETLQSILKLAQQGATVIFQKLPEGVPGLADLEARRVKQKQILAALKFTDAGSGVKQAIVGFGKVLLSGDLDDALNYASIPAEKLVESGLKFIRRDVNGSKYYYLVNHTAKAIDTRIPLNGKFASVTIMDPQNGAYGLAASSSAQNKTMARVQLQAGEAMILLAGLQAKAALPKWKYLEKATGEIELKNPWNLQFIQGGPVIPTAKKLDKLKSWTDLGDNDAVNFSGTGVYTSTFTVPAKKSGEYVLDLGQVDESARVWINGKEVGILWSIPFKTRVGSFLKTGENTIKVEVDNLMANRIRYMDQNKMEWRKYHEINFVNINYKPFDASNWTPMPSGLIGSVKIVKY</sequence>
<name>A0ABU3GW23_9SPHI</name>
<evidence type="ECO:0000313" key="4">
    <source>
        <dbReference type="EMBL" id="MDT3403977.1"/>
    </source>
</evidence>
<dbReference type="Pfam" id="PF17132">
    <property type="entry name" value="Glyco_hydro_106"/>
    <property type="match status" value="2"/>
</dbReference>
<dbReference type="EMBL" id="JAVLVU010000001">
    <property type="protein sequence ID" value="MDT3403977.1"/>
    <property type="molecule type" value="Genomic_DNA"/>
</dbReference>
<feature type="domain" description="Beta-mannosidase-like galactose-binding" evidence="3">
    <location>
        <begin position="807"/>
        <end position="892"/>
    </location>
</feature>
<evidence type="ECO:0000313" key="5">
    <source>
        <dbReference type="Proteomes" id="UP001258315"/>
    </source>
</evidence>
<gene>
    <name evidence="4" type="ORF">QE417_003049</name>
</gene>
<dbReference type="InterPro" id="IPR053161">
    <property type="entry name" value="Ulvan_degrading_GH"/>
</dbReference>
<accession>A0ABU3GW23</accession>
<dbReference type="InterPro" id="IPR008979">
    <property type="entry name" value="Galactose-bd-like_sf"/>
</dbReference>
<dbReference type="PANTHER" id="PTHR36848:SF2">
    <property type="entry name" value="SECRETED PROTEIN"/>
    <property type="match status" value="1"/>
</dbReference>
<dbReference type="PANTHER" id="PTHR36848">
    <property type="entry name" value="DNA-BINDING PROTEIN (PUTATIVE SECRETED PROTEIN)-RELATED"/>
    <property type="match status" value="1"/>
</dbReference>
<dbReference type="Proteomes" id="UP001258315">
    <property type="component" value="Unassembled WGS sequence"/>
</dbReference>
<dbReference type="RefSeq" id="WP_311951320.1">
    <property type="nucleotide sequence ID" value="NZ_JAVLVU010000001.1"/>
</dbReference>
<organism evidence="4 5">
    <name type="scientific">Mucilaginibacter terrae</name>
    <dbReference type="NCBI Taxonomy" id="1955052"/>
    <lineage>
        <taxon>Bacteria</taxon>
        <taxon>Pseudomonadati</taxon>
        <taxon>Bacteroidota</taxon>
        <taxon>Sphingobacteriia</taxon>
        <taxon>Sphingobacteriales</taxon>
        <taxon>Sphingobacteriaceae</taxon>
        <taxon>Mucilaginibacter</taxon>
    </lineage>
</organism>
<dbReference type="Gene3D" id="2.60.120.260">
    <property type="entry name" value="Galactose-binding domain-like"/>
    <property type="match status" value="1"/>
</dbReference>
<keyword evidence="5" id="KW-1185">Reference proteome</keyword>
<dbReference type="InterPro" id="IPR054593">
    <property type="entry name" value="Beta-mannosidase-like_N2"/>
</dbReference>
<proteinExistence type="predicted"/>